<dbReference type="AlphaFoldDB" id="A0AAQ3R8H2"/>
<keyword evidence="4" id="KW-1185">Reference proteome</keyword>
<dbReference type="PROSITE" id="PS51257">
    <property type="entry name" value="PROKAR_LIPOPROTEIN"/>
    <property type="match status" value="1"/>
</dbReference>
<dbReference type="Proteomes" id="UP001303373">
    <property type="component" value="Chromosome 6"/>
</dbReference>
<accession>A0AAQ3R8H2</accession>
<dbReference type="InterPro" id="IPR027417">
    <property type="entry name" value="P-loop_NTPase"/>
</dbReference>
<dbReference type="CDD" id="cd19495">
    <property type="entry name" value="Elp6"/>
    <property type="match status" value="1"/>
</dbReference>
<organism evidence="3 4">
    <name type="scientific">Acrodontium crateriforme</name>
    <dbReference type="NCBI Taxonomy" id="150365"/>
    <lineage>
        <taxon>Eukaryota</taxon>
        <taxon>Fungi</taxon>
        <taxon>Dikarya</taxon>
        <taxon>Ascomycota</taxon>
        <taxon>Pezizomycotina</taxon>
        <taxon>Dothideomycetes</taxon>
        <taxon>Dothideomycetidae</taxon>
        <taxon>Mycosphaerellales</taxon>
        <taxon>Teratosphaeriaceae</taxon>
        <taxon>Acrodontium</taxon>
    </lineage>
</organism>
<evidence type="ECO:0000313" key="4">
    <source>
        <dbReference type="Proteomes" id="UP001303373"/>
    </source>
</evidence>
<gene>
    <name evidence="3" type="ORF">R9X50_00456100</name>
</gene>
<dbReference type="InterPro" id="IPR018627">
    <property type="entry name" value="ELP6"/>
</dbReference>
<evidence type="ECO:0008006" key="5">
    <source>
        <dbReference type="Google" id="ProtNLM"/>
    </source>
</evidence>
<dbReference type="Gene3D" id="3.40.50.300">
    <property type="entry name" value="P-loop containing nucleotide triphosphate hydrolases"/>
    <property type="match status" value="1"/>
</dbReference>
<name>A0AAQ3R8H2_9PEZI</name>
<proteinExistence type="inferred from homology"/>
<comment type="pathway">
    <text evidence="1">tRNA modification; 5-methoxycarbonylmethyl-2-thiouridine-tRNA biosynthesis.</text>
</comment>
<protein>
    <recommendedName>
        <fullName evidence="5">Elongator complex protein 6</fullName>
    </recommendedName>
</protein>
<dbReference type="GO" id="GO:0002098">
    <property type="term" value="P:tRNA wobble uridine modification"/>
    <property type="evidence" value="ECO:0007669"/>
    <property type="project" value="InterPro"/>
</dbReference>
<evidence type="ECO:0000313" key="3">
    <source>
        <dbReference type="EMBL" id="WPH01709.1"/>
    </source>
</evidence>
<reference evidence="3 4" key="1">
    <citation type="submission" date="2023-11" db="EMBL/GenBank/DDBJ databases">
        <title>An acidophilic fungus is an integral part of prey digestion in a carnivorous sundew plant.</title>
        <authorList>
            <person name="Tsai I.J."/>
        </authorList>
    </citation>
    <scope>NUCLEOTIDE SEQUENCE [LARGE SCALE GENOMIC DNA]</scope>
    <source>
        <strain evidence="3">169a</strain>
    </source>
</reference>
<sequence>MSSRNRIPPTIEPFLRLPPETALLLFTSTLGCSVNWATTRFIGNLITQTRDEEGVESQDEAVATAAVLLVSWVRDGAYWKTEVRRTMGVDVDKAALQGRFALVDFLRRPPSSLNGGGGGSAAGEEALLAEMERSIVSSLEKLRNVNNAQKVVLVLDNPDVLLALNAVSAPSLARFVLKLRSQVYSSAVICSADAPLLAAADAAPEVPPTPIETETAAFLVQQAHNARFVMSVRELDTGAAKDVSGVLRLTKGGSAYSDEDEQQRKDGLTELEALYVVQRDGVVKVFGRGSSEGA</sequence>
<evidence type="ECO:0000256" key="1">
    <source>
        <dbReference type="ARBA" id="ARBA00005043"/>
    </source>
</evidence>
<dbReference type="EMBL" id="CP138585">
    <property type="protein sequence ID" value="WPH01709.1"/>
    <property type="molecule type" value="Genomic_DNA"/>
</dbReference>
<dbReference type="GO" id="GO:0033588">
    <property type="term" value="C:elongator holoenzyme complex"/>
    <property type="evidence" value="ECO:0007669"/>
    <property type="project" value="InterPro"/>
</dbReference>
<dbReference type="PANTHER" id="PTHR16184">
    <property type="entry name" value="ELONGATOR COMPLEX PROTEIN 6"/>
    <property type="match status" value="1"/>
</dbReference>
<comment type="similarity">
    <text evidence="2">Belongs to the ELP6 family.</text>
</comment>
<evidence type="ECO:0000256" key="2">
    <source>
        <dbReference type="ARBA" id="ARBA00008837"/>
    </source>
</evidence>
<dbReference type="PANTHER" id="PTHR16184:SF6">
    <property type="entry name" value="ELONGATOR COMPLEX PROTEIN 6"/>
    <property type="match status" value="1"/>
</dbReference>